<dbReference type="Gene3D" id="3.60.10.10">
    <property type="entry name" value="Endonuclease/exonuclease/phosphatase"/>
    <property type="match status" value="1"/>
</dbReference>
<dbReference type="Proteomes" id="UP000501237">
    <property type="component" value="Chromosome"/>
</dbReference>
<organism evidence="1 2">
    <name type="scientific">Metapseudomonas otitidis</name>
    <dbReference type="NCBI Taxonomy" id="319939"/>
    <lineage>
        <taxon>Bacteria</taxon>
        <taxon>Pseudomonadati</taxon>
        <taxon>Pseudomonadota</taxon>
        <taxon>Gammaproteobacteria</taxon>
        <taxon>Pseudomonadales</taxon>
        <taxon>Pseudomonadaceae</taxon>
        <taxon>Metapseudomonas</taxon>
    </lineage>
</organism>
<proteinExistence type="predicted"/>
<reference evidence="1 2" key="1">
    <citation type="journal article" date="2020" name="Microbiol. Resour. Announc.">
        <title>Complete genome sequence of Pseudomonas otitidis strain MrB4, isolated from Lake Biwa in Japan.</title>
        <authorList>
            <person name="Miyazaki K."/>
            <person name="Hase E."/>
            <person name="Maruya T."/>
        </authorList>
    </citation>
    <scope>NUCLEOTIDE SEQUENCE [LARGE SCALE GENOMIC DNA]</scope>
    <source>
        <strain evidence="1 2">MrB4</strain>
    </source>
</reference>
<dbReference type="InterPro" id="IPR036691">
    <property type="entry name" value="Endo/exonu/phosph_ase_sf"/>
</dbReference>
<evidence type="ECO:0000313" key="1">
    <source>
        <dbReference type="EMBL" id="BCA28520.1"/>
    </source>
</evidence>
<dbReference type="KEGG" id="poj:PtoMrB4_24970"/>
<name>A0A679GMM5_9GAMM</name>
<dbReference type="EMBL" id="AP022642">
    <property type="protein sequence ID" value="BCA28520.1"/>
    <property type="molecule type" value="Genomic_DNA"/>
</dbReference>
<accession>A0A679GMM5</accession>
<evidence type="ECO:0008006" key="3">
    <source>
        <dbReference type="Google" id="ProtNLM"/>
    </source>
</evidence>
<dbReference type="AlphaFoldDB" id="A0A679GMM5"/>
<evidence type="ECO:0000313" key="2">
    <source>
        <dbReference type="Proteomes" id="UP000501237"/>
    </source>
</evidence>
<protein>
    <recommendedName>
        <fullName evidence="3">Endonuclease/Exonuclease/phosphatase family protein</fullName>
    </recommendedName>
</protein>
<sequence>MKIVNWNTKVCDQSQADVIAAYLHDIKIDVACLQEVGSNTDLSNYLDALSANDWHVASAPEGYGGKNYYIVINKSTCSNISSIERFDPRLDPENAKLNYPWSLTLFDKIYGRSPIYLELSHGGKDYRIANWHAPINVHTSGDLSKRLKGGSNLESMVGVQTSMTFNPNMTPKRIILAGDLNIKQVEFEENWRQYLIDIELQNKRGNKPRFMKKETLFDGYLDISPSRNHLEHILVSYNVEFDIHVLWSQASETINNKQITNKSDHSLMYVTLEDA</sequence>
<dbReference type="RefSeq" id="WP_172433454.1">
    <property type="nucleotide sequence ID" value="NZ_AP022642.1"/>
</dbReference>
<dbReference type="GeneID" id="57397721"/>
<gene>
    <name evidence="1" type="ORF">PtoMrB4_24970</name>
</gene>
<dbReference type="SUPFAM" id="SSF56219">
    <property type="entry name" value="DNase I-like"/>
    <property type="match status" value="1"/>
</dbReference>